<dbReference type="InterPro" id="IPR036318">
    <property type="entry name" value="FAD-bd_PCMH-like_sf"/>
</dbReference>
<reference evidence="4" key="1">
    <citation type="submission" date="2017-03" db="EMBL/GenBank/DDBJ databases">
        <authorList>
            <person name="Monnet C."/>
        </authorList>
    </citation>
    <scope>NUCLEOTIDE SEQUENCE [LARGE SCALE GENOMIC DNA]</scope>
    <source>
        <strain evidence="4">ATCC 49514</strain>
    </source>
</reference>
<dbReference type="Gene3D" id="3.30.70.2520">
    <property type="match status" value="1"/>
</dbReference>
<dbReference type="GO" id="GO:0071949">
    <property type="term" value="F:FAD binding"/>
    <property type="evidence" value="ECO:0007669"/>
    <property type="project" value="InterPro"/>
</dbReference>
<dbReference type="GO" id="GO:0003885">
    <property type="term" value="F:D-arabinono-1,4-lactone oxidase activity"/>
    <property type="evidence" value="ECO:0007669"/>
    <property type="project" value="InterPro"/>
</dbReference>
<accession>A0A2H1K781</accession>
<dbReference type="Pfam" id="PF04030">
    <property type="entry name" value="ALO"/>
    <property type="match status" value="1"/>
</dbReference>
<dbReference type="Gene3D" id="1.10.45.10">
    <property type="entry name" value="Vanillyl-alcohol Oxidase, Chain A, domain 4"/>
    <property type="match status" value="1"/>
</dbReference>
<dbReference type="RefSeq" id="WP_244195259.1">
    <property type="nucleotide sequence ID" value="NZ_FXYX01000023.1"/>
</dbReference>
<dbReference type="EMBL" id="FXYX01000023">
    <property type="protein sequence ID" value="SMX95112.1"/>
    <property type="molecule type" value="Genomic_DNA"/>
</dbReference>
<dbReference type="InterPro" id="IPR016167">
    <property type="entry name" value="FAD-bd_PCMH_sub1"/>
</dbReference>
<dbReference type="InterPro" id="IPR006094">
    <property type="entry name" value="Oxid_FAD_bind_N"/>
</dbReference>
<organism evidence="3 4">
    <name type="scientific">Brevibacterium iodinum ATCC 49514</name>
    <dbReference type="NCBI Taxonomy" id="1255616"/>
    <lineage>
        <taxon>Bacteria</taxon>
        <taxon>Bacillati</taxon>
        <taxon>Actinomycetota</taxon>
        <taxon>Actinomycetes</taxon>
        <taxon>Micrococcales</taxon>
        <taxon>Brevibacteriaceae</taxon>
        <taxon>Brevibacterium</taxon>
    </lineage>
</organism>
<evidence type="ECO:0000313" key="4">
    <source>
        <dbReference type="Proteomes" id="UP000234382"/>
    </source>
</evidence>
<dbReference type="SUPFAM" id="SSF56176">
    <property type="entry name" value="FAD-binding/transporter-associated domain-like"/>
    <property type="match status" value="1"/>
</dbReference>
<gene>
    <name evidence="3" type="ORF">BI49514_02718</name>
</gene>
<dbReference type="NCBIfam" id="TIGR01679">
    <property type="entry name" value="bact_FAD_ox"/>
    <property type="match status" value="1"/>
</dbReference>
<protein>
    <submittedName>
        <fullName evidence="3">FAD-linked oxidoreductase</fullName>
    </submittedName>
</protein>
<proteinExistence type="predicted"/>
<dbReference type="Gene3D" id="3.30.43.10">
    <property type="entry name" value="Uridine Diphospho-n-acetylenolpyruvylglucosamine Reductase, domain 2"/>
    <property type="match status" value="1"/>
</dbReference>
<dbReference type="InterPro" id="IPR010031">
    <property type="entry name" value="FAD_lactone_oxidase-like"/>
</dbReference>
<dbReference type="GO" id="GO:0016020">
    <property type="term" value="C:membrane"/>
    <property type="evidence" value="ECO:0007669"/>
    <property type="project" value="InterPro"/>
</dbReference>
<dbReference type="PANTHER" id="PTHR43762">
    <property type="entry name" value="L-GULONOLACTONE OXIDASE"/>
    <property type="match status" value="1"/>
</dbReference>
<evidence type="ECO:0000256" key="1">
    <source>
        <dbReference type="ARBA" id="ARBA00023002"/>
    </source>
</evidence>
<dbReference type="GO" id="GO:0080049">
    <property type="term" value="F:L-gulono-1,4-lactone dehydrogenase activity"/>
    <property type="evidence" value="ECO:0007669"/>
    <property type="project" value="TreeGrafter"/>
</dbReference>
<keyword evidence="1" id="KW-0560">Oxidoreductase</keyword>
<keyword evidence="4" id="KW-1185">Reference proteome</keyword>
<dbReference type="PANTHER" id="PTHR43762:SF1">
    <property type="entry name" value="D-ARABINONO-1,4-LACTONE OXIDASE"/>
    <property type="match status" value="1"/>
</dbReference>
<feature type="domain" description="FAD-binding PCMH-type" evidence="2">
    <location>
        <begin position="46"/>
        <end position="216"/>
    </location>
</feature>
<dbReference type="Proteomes" id="UP000234382">
    <property type="component" value="Unassembled WGS sequence"/>
</dbReference>
<dbReference type="InterPro" id="IPR007173">
    <property type="entry name" value="ALO_C"/>
</dbReference>
<dbReference type="PIRSF" id="PIRSF000136">
    <property type="entry name" value="LGO_GLO"/>
    <property type="match status" value="1"/>
</dbReference>
<dbReference type="InterPro" id="IPR016166">
    <property type="entry name" value="FAD-bd_PCMH"/>
</dbReference>
<dbReference type="Pfam" id="PF01565">
    <property type="entry name" value="FAD_binding_4"/>
    <property type="match status" value="1"/>
</dbReference>
<evidence type="ECO:0000313" key="3">
    <source>
        <dbReference type="EMBL" id="SMX95112.1"/>
    </source>
</evidence>
<dbReference type="Gene3D" id="3.30.465.10">
    <property type="match status" value="1"/>
</dbReference>
<dbReference type="InterPro" id="IPR016171">
    <property type="entry name" value="Vanillyl_alc_oxidase_C-sub2"/>
</dbReference>
<name>A0A2H1K781_9MICO</name>
<sequence>MREVQSERGERLGRGAKRVAATIAGRASGRSAVNGRHAFRNWAGHVHAHPHTFSGPASAEELAGIVTAAAAAGDRLRVVGAGHSFTPVAAGDDVMVSLDGLSGIVAVDEVAGRVRFHAGTRLRDIPALLAPFGLALENQGDVNPQSLAGAISTSTHGTGIGFTGFAGTVTGLSLMGPDGEVRELSAEAEPEIFDLARVGLGVLGVITEVELQCVPAFDLIAEEKVAGFDELLDGLTERMRGADHFEFYWFPHTDSVLTKTNTRVEPGQVGPGHLAEAGVRNRWLNLLDKEVVENGALRLAVELGAKVPAVVPSINRIAQSVVADRTYRAPGHDVFVTPRRVRFNEMEYALPFDSGPEAIREIRDVIEAKGWAISFPLEVRCAAADDVPLSTASGRETMYIAVHRFIKEDFAEYFRVVEEILCRHGGRPHWGKIHTRTAADLHELYPRFADFCDLRARLDPEAMFGNRFTDSLFGLTRR</sequence>
<dbReference type="InterPro" id="IPR016169">
    <property type="entry name" value="FAD-bd_PCMH_sub2"/>
</dbReference>
<dbReference type="AlphaFoldDB" id="A0A2H1K781"/>
<dbReference type="PROSITE" id="PS51387">
    <property type="entry name" value="FAD_PCMH"/>
    <property type="match status" value="1"/>
</dbReference>
<evidence type="ECO:0000259" key="2">
    <source>
        <dbReference type="PROSITE" id="PS51387"/>
    </source>
</evidence>